<comment type="catalytic activity">
    <reaction evidence="8">
        <text>4 Fe(2+) + O2 + 6 H2O = 4 iron(III) oxide-hydroxide + 12 H(+)</text>
        <dbReference type="Rhea" id="RHEA:11972"/>
        <dbReference type="ChEBI" id="CHEBI:15377"/>
        <dbReference type="ChEBI" id="CHEBI:15378"/>
        <dbReference type="ChEBI" id="CHEBI:15379"/>
        <dbReference type="ChEBI" id="CHEBI:29033"/>
        <dbReference type="ChEBI" id="CHEBI:78619"/>
        <dbReference type="EC" id="1.16.3.2"/>
    </reaction>
</comment>
<evidence type="ECO:0000256" key="8">
    <source>
        <dbReference type="RuleBase" id="RU361145"/>
    </source>
</evidence>
<dbReference type="CDD" id="cd01055">
    <property type="entry name" value="Nonheme_Ferritin"/>
    <property type="match status" value="1"/>
</dbReference>
<evidence type="ECO:0000256" key="3">
    <source>
        <dbReference type="ARBA" id="ARBA00022723"/>
    </source>
</evidence>
<evidence type="ECO:0000256" key="5">
    <source>
        <dbReference type="ARBA" id="ARBA00023004"/>
    </source>
</evidence>
<reference evidence="10 11" key="1">
    <citation type="submission" date="2019-03" db="EMBL/GenBank/DDBJ databases">
        <title>Genomic Encyclopedia of Archaeal and Bacterial Type Strains, Phase II (KMG-II): from individual species to whole genera.</title>
        <authorList>
            <person name="Goeker M."/>
        </authorList>
    </citation>
    <scope>NUCLEOTIDE SEQUENCE [LARGE SCALE GENOMIC DNA]</scope>
    <source>
        <strain evidence="10 11">DSM 25687</strain>
    </source>
</reference>
<feature type="binding site" evidence="7">
    <location>
        <position position="50"/>
    </location>
    <ligand>
        <name>Fe cation</name>
        <dbReference type="ChEBI" id="CHEBI:24875"/>
        <label>1</label>
    </ligand>
</feature>
<dbReference type="GO" id="GO:0006879">
    <property type="term" value="P:intracellular iron ion homeostasis"/>
    <property type="evidence" value="ECO:0007669"/>
    <property type="project" value="UniProtKB-KW"/>
</dbReference>
<keyword evidence="2 8" id="KW-0409">Iron storage</keyword>
<keyword evidence="11" id="KW-1185">Reference proteome</keyword>
<dbReference type="EC" id="1.16.3.2" evidence="8"/>
<organism evidence="10 11">
    <name type="scientific">Flavobacterium dankookense</name>
    <dbReference type="NCBI Taxonomy" id="706186"/>
    <lineage>
        <taxon>Bacteria</taxon>
        <taxon>Pseudomonadati</taxon>
        <taxon>Bacteroidota</taxon>
        <taxon>Flavobacteriia</taxon>
        <taxon>Flavobacteriales</taxon>
        <taxon>Flavobacteriaceae</taxon>
        <taxon>Flavobacterium</taxon>
    </lineage>
</organism>
<dbReference type="GO" id="GO:0005737">
    <property type="term" value="C:cytoplasm"/>
    <property type="evidence" value="ECO:0007669"/>
    <property type="project" value="UniProtKB-SubCell"/>
</dbReference>
<dbReference type="GO" id="GO:0008198">
    <property type="term" value="F:ferrous iron binding"/>
    <property type="evidence" value="ECO:0007669"/>
    <property type="project" value="TreeGrafter"/>
</dbReference>
<dbReference type="GO" id="GO:0042802">
    <property type="term" value="F:identical protein binding"/>
    <property type="evidence" value="ECO:0007669"/>
    <property type="project" value="UniProtKB-ARBA"/>
</dbReference>
<dbReference type="InterPro" id="IPR009040">
    <property type="entry name" value="Ferritin-like_diiron"/>
</dbReference>
<dbReference type="OrthoDB" id="9801481at2"/>
<protein>
    <recommendedName>
        <fullName evidence="8">Ferritin</fullName>
        <ecNumber evidence="8">1.16.3.2</ecNumber>
    </recommendedName>
</protein>
<feature type="domain" description="Ferritin-like diiron" evidence="9">
    <location>
        <begin position="1"/>
        <end position="145"/>
    </location>
</feature>
<dbReference type="Pfam" id="PF00210">
    <property type="entry name" value="Ferritin"/>
    <property type="match status" value="1"/>
</dbReference>
<dbReference type="PANTHER" id="PTHR11431:SF127">
    <property type="entry name" value="BACTERIAL NON-HEME FERRITIN"/>
    <property type="match status" value="1"/>
</dbReference>
<dbReference type="InterPro" id="IPR001519">
    <property type="entry name" value="Ferritin"/>
</dbReference>
<name>A0A4R6QCN8_9FLAO</name>
<dbReference type="GO" id="GO:0016491">
    <property type="term" value="F:oxidoreductase activity"/>
    <property type="evidence" value="ECO:0007669"/>
    <property type="project" value="UniProtKB-KW"/>
</dbReference>
<feature type="binding site" evidence="7">
    <location>
        <position position="94"/>
    </location>
    <ligand>
        <name>Fe cation</name>
        <dbReference type="ChEBI" id="CHEBI:24875"/>
        <label>1</label>
    </ligand>
</feature>
<evidence type="ECO:0000256" key="1">
    <source>
        <dbReference type="ARBA" id="ARBA00006950"/>
    </source>
</evidence>
<feature type="binding site" evidence="7">
    <location>
        <position position="127"/>
    </location>
    <ligand>
        <name>Fe cation</name>
        <dbReference type="ChEBI" id="CHEBI:24875"/>
        <label>1</label>
    </ligand>
</feature>
<keyword evidence="3 7" id="KW-0479">Metal-binding</keyword>
<dbReference type="PROSITE" id="PS50905">
    <property type="entry name" value="FERRITIN_LIKE"/>
    <property type="match status" value="1"/>
</dbReference>
<dbReference type="InterPro" id="IPR012347">
    <property type="entry name" value="Ferritin-like"/>
</dbReference>
<evidence type="ECO:0000256" key="2">
    <source>
        <dbReference type="ARBA" id="ARBA00022434"/>
    </source>
</evidence>
<keyword evidence="8" id="KW-0963">Cytoplasm</keyword>
<feature type="binding site" evidence="7">
    <location>
        <position position="17"/>
    </location>
    <ligand>
        <name>Fe cation</name>
        <dbReference type="ChEBI" id="CHEBI:24875"/>
        <label>1</label>
    </ligand>
</feature>
<evidence type="ECO:0000256" key="6">
    <source>
        <dbReference type="ARBA" id="ARBA00054546"/>
    </source>
</evidence>
<feature type="binding site" evidence="7">
    <location>
        <position position="53"/>
    </location>
    <ligand>
        <name>Fe cation</name>
        <dbReference type="ChEBI" id="CHEBI:24875"/>
        <label>1</label>
    </ligand>
</feature>
<dbReference type="GO" id="GO:0006826">
    <property type="term" value="P:iron ion transport"/>
    <property type="evidence" value="ECO:0007669"/>
    <property type="project" value="InterPro"/>
</dbReference>
<proteinExistence type="inferred from homology"/>
<evidence type="ECO:0000256" key="4">
    <source>
        <dbReference type="ARBA" id="ARBA00023002"/>
    </source>
</evidence>
<comment type="subcellular location">
    <subcellularLocation>
        <location evidence="8">Cytoplasm</location>
    </subcellularLocation>
</comment>
<dbReference type="EMBL" id="SNXR01000012">
    <property type="protein sequence ID" value="TDP59927.1"/>
    <property type="molecule type" value="Genomic_DNA"/>
</dbReference>
<evidence type="ECO:0000313" key="11">
    <source>
        <dbReference type="Proteomes" id="UP000295260"/>
    </source>
</evidence>
<dbReference type="InterPro" id="IPR041719">
    <property type="entry name" value="Ferritin_prok"/>
</dbReference>
<dbReference type="FunFam" id="1.20.1260.10:FF:000001">
    <property type="entry name" value="Non-heme ferritin"/>
    <property type="match status" value="1"/>
</dbReference>
<evidence type="ECO:0000313" key="10">
    <source>
        <dbReference type="EMBL" id="TDP59927.1"/>
    </source>
</evidence>
<accession>A0A4R6QCN8</accession>
<dbReference type="SUPFAM" id="SSF47240">
    <property type="entry name" value="Ferritin-like"/>
    <property type="match status" value="1"/>
</dbReference>
<keyword evidence="4" id="KW-0560">Oxidoreductase</keyword>
<comment type="function">
    <text evidence="6">May alleviate iron toxicity in the presence of oxygen.</text>
</comment>
<evidence type="ECO:0000256" key="7">
    <source>
        <dbReference type="PIRSR" id="PIRSR601519-1"/>
    </source>
</evidence>
<dbReference type="PANTHER" id="PTHR11431">
    <property type="entry name" value="FERRITIN"/>
    <property type="match status" value="1"/>
</dbReference>
<comment type="function">
    <text evidence="8">Iron-storage protein.</text>
</comment>
<comment type="caution">
    <text evidence="10">The sequence shown here is derived from an EMBL/GenBank/DDBJ whole genome shotgun (WGS) entry which is preliminary data.</text>
</comment>
<dbReference type="InterPro" id="IPR008331">
    <property type="entry name" value="Ferritin_DPS_dom"/>
</dbReference>
<comment type="similarity">
    <text evidence="1 8">Belongs to the ferritin family. Prokaryotic subfamily.</text>
</comment>
<dbReference type="Proteomes" id="UP000295260">
    <property type="component" value="Unassembled WGS sequence"/>
</dbReference>
<dbReference type="AlphaFoldDB" id="A0A4R6QCN8"/>
<dbReference type="RefSeq" id="WP_133532236.1">
    <property type="nucleotide sequence ID" value="NZ_SNXR01000012.1"/>
</dbReference>
<dbReference type="GO" id="GO:0008199">
    <property type="term" value="F:ferric iron binding"/>
    <property type="evidence" value="ECO:0007669"/>
    <property type="project" value="InterPro"/>
</dbReference>
<gene>
    <name evidence="10" type="ORF">BC748_0896</name>
</gene>
<dbReference type="InterPro" id="IPR009078">
    <property type="entry name" value="Ferritin-like_SF"/>
</dbReference>
<keyword evidence="5 7" id="KW-0408">Iron</keyword>
<evidence type="ECO:0000259" key="9">
    <source>
        <dbReference type="PROSITE" id="PS50905"/>
    </source>
</evidence>
<dbReference type="Gene3D" id="1.20.1260.10">
    <property type="match status" value="1"/>
</dbReference>
<sequence length="173" mass="20052">MLQKSIEQALNNQIRIEAESSQIYLSMACWAEVQGLEGVAQFMYKQSDEERQHMLKLVKYVNERGSHAKITELKAPKTTFGTFKEMFEELYQHELFVSNSINELVHITLGEKDYSTHNFLQWYVAEQIEEEAQAKTILDKINLIGEDRGGLYLFDRDIQQIVVTSSISLNQNI</sequence>